<keyword evidence="7" id="KW-1185">Reference proteome</keyword>
<dbReference type="InterPro" id="IPR055178">
    <property type="entry name" value="RsdA/BaiN/AoA(So)-like_dom"/>
</dbReference>
<dbReference type="SUPFAM" id="SSF51905">
    <property type="entry name" value="FAD/NAD(P)-binding domain"/>
    <property type="match status" value="1"/>
</dbReference>
<keyword evidence="3" id="KW-0274">FAD</keyword>
<dbReference type="PRINTS" id="PR00368">
    <property type="entry name" value="FADPNR"/>
</dbReference>
<keyword evidence="2" id="KW-0285">Flavoprotein</keyword>
<accession>A0A6L9EDI2</accession>
<evidence type="ECO:0000256" key="3">
    <source>
        <dbReference type="ARBA" id="ARBA00022827"/>
    </source>
</evidence>
<evidence type="ECO:0000313" key="7">
    <source>
        <dbReference type="Proteomes" id="UP000475249"/>
    </source>
</evidence>
<gene>
    <name evidence="6" type="ORF">GTQ38_12125</name>
</gene>
<name>A0A6L9EDI2_9FLAO</name>
<evidence type="ECO:0000313" key="6">
    <source>
        <dbReference type="EMBL" id="NAS12756.1"/>
    </source>
</evidence>
<evidence type="ECO:0000259" key="5">
    <source>
        <dbReference type="Pfam" id="PF22780"/>
    </source>
</evidence>
<dbReference type="Gene3D" id="1.10.8.260">
    <property type="entry name" value="HI0933 insert domain-like"/>
    <property type="match status" value="1"/>
</dbReference>
<dbReference type="Pfam" id="PF03486">
    <property type="entry name" value="HI0933_like"/>
    <property type="match status" value="1"/>
</dbReference>
<dbReference type="InterPro" id="IPR023166">
    <property type="entry name" value="BaiN-like_dom_sf"/>
</dbReference>
<evidence type="ECO:0000256" key="2">
    <source>
        <dbReference type="ARBA" id="ARBA00022630"/>
    </source>
</evidence>
<protein>
    <submittedName>
        <fullName evidence="6">Aminoacetone oxidase family FAD-binding enzyme</fullName>
    </submittedName>
</protein>
<feature type="domain" description="RsdA/BaiN/AoA(So)-like insert" evidence="5">
    <location>
        <begin position="192"/>
        <end position="371"/>
    </location>
</feature>
<evidence type="ECO:0000259" key="4">
    <source>
        <dbReference type="Pfam" id="PF03486"/>
    </source>
</evidence>
<organism evidence="6 7">
    <name type="scientific">Poritiphilus flavus</name>
    <dbReference type="NCBI Taxonomy" id="2697053"/>
    <lineage>
        <taxon>Bacteria</taxon>
        <taxon>Pseudomonadati</taxon>
        <taxon>Bacteroidota</taxon>
        <taxon>Flavobacteriia</taxon>
        <taxon>Flavobacteriales</taxon>
        <taxon>Flavobacteriaceae</taxon>
        <taxon>Poritiphilus</taxon>
    </lineage>
</organism>
<dbReference type="Pfam" id="PF22780">
    <property type="entry name" value="HI0933_like_1st"/>
    <property type="match status" value="1"/>
</dbReference>
<proteinExistence type="predicted"/>
<dbReference type="SUPFAM" id="SSF160996">
    <property type="entry name" value="HI0933 insert domain-like"/>
    <property type="match status" value="1"/>
</dbReference>
<dbReference type="Proteomes" id="UP000475249">
    <property type="component" value="Unassembled WGS sequence"/>
</dbReference>
<dbReference type="EMBL" id="WXYO01000005">
    <property type="protein sequence ID" value="NAS12756.1"/>
    <property type="molecule type" value="Genomic_DNA"/>
</dbReference>
<feature type="domain" description="RsdA/BaiN/AoA(So)-like Rossmann fold-like" evidence="4">
    <location>
        <begin position="3"/>
        <end position="424"/>
    </location>
</feature>
<dbReference type="PRINTS" id="PR00411">
    <property type="entry name" value="PNDRDTASEI"/>
</dbReference>
<dbReference type="Gene3D" id="3.50.50.60">
    <property type="entry name" value="FAD/NAD(P)-binding domain"/>
    <property type="match status" value="1"/>
</dbReference>
<dbReference type="InterPro" id="IPR057661">
    <property type="entry name" value="RsdA/BaiN/AoA(So)_Rossmann"/>
</dbReference>
<comment type="caution">
    <text evidence="6">The sequence shown here is derived from an EMBL/GenBank/DDBJ whole genome shotgun (WGS) entry which is preliminary data.</text>
</comment>
<dbReference type="InterPro" id="IPR036188">
    <property type="entry name" value="FAD/NAD-bd_sf"/>
</dbReference>
<reference evidence="6 7" key="1">
    <citation type="submission" date="2020-01" db="EMBL/GenBank/DDBJ databases">
        <title>Bacteria diversity of Porities sp.</title>
        <authorList>
            <person name="Wang G."/>
        </authorList>
    </citation>
    <scope>NUCLEOTIDE SEQUENCE [LARGE SCALE GENOMIC DNA]</scope>
    <source>
        <strain evidence="6 7">R33</strain>
    </source>
</reference>
<dbReference type="PANTHER" id="PTHR42887">
    <property type="entry name" value="OS12G0638800 PROTEIN"/>
    <property type="match status" value="1"/>
</dbReference>
<dbReference type="PANTHER" id="PTHR42887:SF2">
    <property type="entry name" value="OS12G0638800 PROTEIN"/>
    <property type="match status" value="1"/>
</dbReference>
<sequence>MFDVIVIGGGAAGFYGAIHIALARPHLKIAILERGKQVLAKVRISGGGRCNVTHAIFDPAEFVRNYPRGERELLGPLHKHGSADTVDFFESLGVALKTESDGRMFPVTDSSQTVIDSLMEQVERLGIQLFRQSGVKQIIPLDHNEGKGSETHWRVKSIKKTYTTRKVLLATGSNIRIWDILQNLGHTIVSPVPSLFTFNISDNRIKGLQGVSTHAQVEVLQDGKPRKAITVSLRSASERSPKLRAEGPLLITHWGMSGPAVLKLSAWGANILNSYNYNFRIRVNWIPEYQREGVQSLLREVKVVESRKTVFRTQALDLPRRLWRNLVKASGISEQMKWAEVPQKLMENLAGQLTGSEFRVQGKSTFKEEFVTAGGVHLKEINFKTFESKLHKNLFLAGEVINVDGITGGFNFQNAWTGAYIAAQAISKDL</sequence>
<dbReference type="InterPro" id="IPR004792">
    <property type="entry name" value="BaiN-like"/>
</dbReference>
<evidence type="ECO:0000256" key="1">
    <source>
        <dbReference type="ARBA" id="ARBA00001974"/>
    </source>
</evidence>
<dbReference type="RefSeq" id="WP_161435787.1">
    <property type="nucleotide sequence ID" value="NZ_WXYO01000005.1"/>
</dbReference>
<dbReference type="NCBIfam" id="TIGR00275">
    <property type="entry name" value="aminoacetone oxidase family FAD-binding enzyme"/>
    <property type="match status" value="1"/>
</dbReference>
<dbReference type="AlphaFoldDB" id="A0A6L9EDI2"/>
<dbReference type="Gene3D" id="2.40.30.10">
    <property type="entry name" value="Translation factors"/>
    <property type="match status" value="1"/>
</dbReference>
<comment type="cofactor">
    <cofactor evidence="1">
        <name>FAD</name>
        <dbReference type="ChEBI" id="CHEBI:57692"/>
    </cofactor>
</comment>